<organism evidence="1 2">
    <name type="scientific">Periconia digitata</name>
    <dbReference type="NCBI Taxonomy" id="1303443"/>
    <lineage>
        <taxon>Eukaryota</taxon>
        <taxon>Fungi</taxon>
        <taxon>Dikarya</taxon>
        <taxon>Ascomycota</taxon>
        <taxon>Pezizomycotina</taxon>
        <taxon>Dothideomycetes</taxon>
        <taxon>Pleosporomycetidae</taxon>
        <taxon>Pleosporales</taxon>
        <taxon>Massarineae</taxon>
        <taxon>Periconiaceae</taxon>
        <taxon>Periconia</taxon>
    </lineage>
</organism>
<protein>
    <submittedName>
        <fullName evidence="1">Uncharacterized protein</fullName>
    </submittedName>
</protein>
<dbReference type="EMBL" id="CAOQHR010000002">
    <property type="protein sequence ID" value="CAI6330765.1"/>
    <property type="molecule type" value="Genomic_DNA"/>
</dbReference>
<reference evidence="1" key="1">
    <citation type="submission" date="2023-01" db="EMBL/GenBank/DDBJ databases">
        <authorList>
            <person name="Van Ghelder C."/>
            <person name="Rancurel C."/>
        </authorList>
    </citation>
    <scope>NUCLEOTIDE SEQUENCE</scope>
    <source>
        <strain evidence="1">CNCM I-4278</strain>
    </source>
</reference>
<evidence type="ECO:0000313" key="2">
    <source>
        <dbReference type="Proteomes" id="UP001152607"/>
    </source>
</evidence>
<dbReference type="Proteomes" id="UP001152607">
    <property type="component" value="Unassembled WGS sequence"/>
</dbReference>
<name>A0A9W4XGY2_9PLEO</name>
<sequence>MNSTSAPPSPHSSSCIALHLLKTFVRLGTVINFPICTSHSSMPNFARITSRTYAPVIVGLISTVTSVGKSS</sequence>
<dbReference type="AlphaFoldDB" id="A0A9W4XGY2"/>
<keyword evidence="2" id="KW-1185">Reference proteome</keyword>
<proteinExistence type="predicted"/>
<gene>
    <name evidence="1" type="ORF">PDIGIT_LOCUS4301</name>
</gene>
<evidence type="ECO:0000313" key="1">
    <source>
        <dbReference type="EMBL" id="CAI6330765.1"/>
    </source>
</evidence>
<comment type="caution">
    <text evidence="1">The sequence shown here is derived from an EMBL/GenBank/DDBJ whole genome shotgun (WGS) entry which is preliminary data.</text>
</comment>
<accession>A0A9W4XGY2</accession>